<sequence length="257" mass="29385">MAPKRKRSTGAEDNNIVSSNKKPFAYLKPRVRRVSERTVKSKWTTLSEPVQEKISDMLRSLERPVIVRHRDERKRIEAQTAVGAVVKSLVRRLPRMPFPPVAKDVSFDYEAALDEHRSLESQLATVLNSIDLLNVEIDREDDLLSKDTTQLEEMEKNAKRAEAERKRQMKNEHAIFRHLDNSSQNWNRMPTEFSVPESQESDVALCDLDSDPEILSLTTRLSRHMQSMQDNIAPLAGLRDAILQSQAALDFLSIPAD</sequence>
<name>A0A232M053_9EURO</name>
<comment type="caution">
    <text evidence="2">The sequence shown here is derived from an EMBL/GenBank/DDBJ whole genome shotgun (WGS) entry which is preliminary data.</text>
</comment>
<evidence type="ECO:0008006" key="4">
    <source>
        <dbReference type="Google" id="ProtNLM"/>
    </source>
</evidence>
<dbReference type="Proteomes" id="UP000243515">
    <property type="component" value="Unassembled WGS sequence"/>
</dbReference>
<keyword evidence="3" id="KW-1185">Reference proteome</keyword>
<dbReference type="OrthoDB" id="2420947at2759"/>
<dbReference type="InterPro" id="IPR025212">
    <property type="entry name" value="CAD_CENP-Q"/>
</dbReference>
<feature type="coiled-coil region" evidence="1">
    <location>
        <begin position="137"/>
        <end position="171"/>
    </location>
</feature>
<dbReference type="AlphaFoldDB" id="A0A232M053"/>
<dbReference type="Pfam" id="PF13094">
    <property type="entry name" value="CENP-Q"/>
    <property type="match status" value="1"/>
</dbReference>
<keyword evidence="1" id="KW-0175">Coiled coil</keyword>
<evidence type="ECO:0000313" key="2">
    <source>
        <dbReference type="EMBL" id="OXV09704.1"/>
    </source>
</evidence>
<evidence type="ECO:0000313" key="3">
    <source>
        <dbReference type="Proteomes" id="UP000243515"/>
    </source>
</evidence>
<evidence type="ECO:0000256" key="1">
    <source>
        <dbReference type="SAM" id="Coils"/>
    </source>
</evidence>
<reference evidence="2 3" key="1">
    <citation type="journal article" date="2015" name="Environ. Microbiol.">
        <title>Metagenome sequence of Elaphomyces granulatus from sporocarp tissue reveals Ascomycota ectomycorrhizal fingerprints of genome expansion and a Proteobacteria-rich microbiome.</title>
        <authorList>
            <person name="Quandt C.A."/>
            <person name="Kohler A."/>
            <person name="Hesse C.N."/>
            <person name="Sharpton T.J."/>
            <person name="Martin F."/>
            <person name="Spatafora J.W."/>
        </authorList>
    </citation>
    <scope>NUCLEOTIDE SEQUENCE [LARGE SCALE GENOMIC DNA]</scope>
    <source>
        <strain evidence="2 3">OSC145934</strain>
    </source>
</reference>
<accession>A0A232M053</accession>
<gene>
    <name evidence="2" type="ORF">Egran_02541</name>
</gene>
<proteinExistence type="predicted"/>
<organism evidence="2 3">
    <name type="scientific">Elaphomyces granulatus</name>
    <dbReference type="NCBI Taxonomy" id="519963"/>
    <lineage>
        <taxon>Eukaryota</taxon>
        <taxon>Fungi</taxon>
        <taxon>Dikarya</taxon>
        <taxon>Ascomycota</taxon>
        <taxon>Pezizomycotina</taxon>
        <taxon>Eurotiomycetes</taxon>
        <taxon>Eurotiomycetidae</taxon>
        <taxon>Eurotiales</taxon>
        <taxon>Elaphomycetaceae</taxon>
        <taxon>Elaphomyces</taxon>
    </lineage>
</organism>
<protein>
    <recommendedName>
        <fullName evidence="4">Kinetochore protein fta7</fullName>
    </recommendedName>
</protein>
<dbReference type="EMBL" id="NPHW01003376">
    <property type="protein sequence ID" value="OXV09704.1"/>
    <property type="molecule type" value="Genomic_DNA"/>
</dbReference>